<dbReference type="Proteomes" id="UP000724686">
    <property type="component" value="Unassembled WGS sequence"/>
</dbReference>
<protein>
    <recommendedName>
        <fullName evidence="3">DUF2442 domain-containing protein</fullName>
    </recommendedName>
</protein>
<comment type="caution">
    <text evidence="1">The sequence shown here is derived from an EMBL/GenBank/DDBJ whole genome shotgun (WGS) entry which is preliminary data.</text>
</comment>
<sequence length="153" mass="17788">MNRIEAVYNRSFYSAEEHLDIRIDGEILSSFLNRKLPEHQLSGLVPTLLDWLENEEERKIVRERILPSTGESVVAPILMCPDDCDFFCTLVVAEIERLGDFVFWKRLGLDDSEFEITDLSSIGSKVHWFSGLEERRFPIGDYVSFLNRFKPKS</sequence>
<dbReference type="EMBL" id="JAFFPU010000022">
    <property type="protein sequence ID" value="MBM9576547.1"/>
    <property type="molecule type" value="Genomic_DNA"/>
</dbReference>
<dbReference type="RefSeq" id="WP_205278714.1">
    <property type="nucleotide sequence ID" value="NZ_JAFFPU010000022.1"/>
</dbReference>
<evidence type="ECO:0000313" key="2">
    <source>
        <dbReference type="Proteomes" id="UP000724686"/>
    </source>
</evidence>
<gene>
    <name evidence="1" type="ORF">JWG45_05200</name>
</gene>
<evidence type="ECO:0008006" key="3">
    <source>
        <dbReference type="Google" id="ProtNLM"/>
    </source>
</evidence>
<keyword evidence="2" id="KW-1185">Reference proteome</keyword>
<evidence type="ECO:0000313" key="1">
    <source>
        <dbReference type="EMBL" id="MBM9576547.1"/>
    </source>
</evidence>
<accession>A0ABS2U853</accession>
<name>A0ABS2U853_9LEPT</name>
<reference evidence="1 2" key="1">
    <citation type="submission" date="2021-02" db="EMBL/GenBank/DDBJ databases">
        <title>Leptospira ainlahdjerensis sp. nov., Leptospira ainazelensis sp. nov., Leptospira abararensis sp. nov. and Leptospira chreensis sp. nov., four new species isolated from water sources in Algeria.</title>
        <authorList>
            <person name="Amara Korba A."/>
            <person name="Kainiu M."/>
            <person name="Vincent A.T."/>
            <person name="Mariet J.-F."/>
            <person name="Veyrier F.J."/>
            <person name="Goarant C."/>
            <person name="Picardeau M."/>
        </authorList>
    </citation>
    <scope>NUCLEOTIDE SEQUENCE [LARGE SCALE GENOMIC DNA]</scope>
    <source>
        <strain evidence="1 2">201903070</strain>
    </source>
</reference>
<organism evidence="1 2">
    <name type="scientific">Leptospira ainlahdjerensis</name>
    <dbReference type="NCBI Taxonomy" id="2810033"/>
    <lineage>
        <taxon>Bacteria</taxon>
        <taxon>Pseudomonadati</taxon>
        <taxon>Spirochaetota</taxon>
        <taxon>Spirochaetia</taxon>
        <taxon>Leptospirales</taxon>
        <taxon>Leptospiraceae</taxon>
        <taxon>Leptospira</taxon>
    </lineage>
</organism>
<proteinExistence type="predicted"/>